<name>A0A834F467_ORYME</name>
<dbReference type="Proteomes" id="UP000646548">
    <property type="component" value="Unassembled WGS sequence"/>
</dbReference>
<evidence type="ECO:0000256" key="1">
    <source>
        <dbReference type="SAM" id="MobiDB-lite"/>
    </source>
</evidence>
<dbReference type="EMBL" id="WKFB01000530">
    <property type="protein sequence ID" value="KAF6720136.1"/>
    <property type="molecule type" value="Genomic_DNA"/>
</dbReference>
<comment type="caution">
    <text evidence="2">The sequence shown here is derived from an EMBL/GenBank/DDBJ whole genome shotgun (WGS) entry which is preliminary data.</text>
</comment>
<gene>
    <name evidence="2" type="ORF">FQA47_023369</name>
</gene>
<evidence type="ECO:0000313" key="2">
    <source>
        <dbReference type="EMBL" id="KAF6720136.1"/>
    </source>
</evidence>
<reference evidence="2" key="1">
    <citation type="journal article" name="BMC Genomics">
        <title>Long-read sequencing and de novo genome assembly of marine medaka (Oryzias melastigma).</title>
        <authorList>
            <person name="Liang P."/>
            <person name="Saqib H.S.A."/>
            <person name="Ni X."/>
            <person name="Shen Y."/>
        </authorList>
    </citation>
    <scope>NUCLEOTIDE SEQUENCE</scope>
    <source>
        <strain evidence="2">Bigg-433</strain>
    </source>
</reference>
<proteinExistence type="predicted"/>
<feature type="compositionally biased region" description="Basic and acidic residues" evidence="1">
    <location>
        <begin position="71"/>
        <end position="114"/>
    </location>
</feature>
<evidence type="ECO:0000313" key="3">
    <source>
        <dbReference type="Proteomes" id="UP000646548"/>
    </source>
</evidence>
<sequence>MGGSSLKKAMFWKKKKKSPLNKAFSEIKKVLPKKKKRRKSIFQKKDKQKKFSLTKGKKSSQPPPLWLKKLTLGDKRKESLDSASGERKEKDKLGRVGEQIRKKLSPENQKELKTQAHVPPLENSKEDTDKTFKVKKLKDIMRSNRTTEPKETRKLS</sequence>
<feature type="region of interest" description="Disordered" evidence="1">
    <location>
        <begin position="137"/>
        <end position="156"/>
    </location>
</feature>
<organism evidence="2 3">
    <name type="scientific">Oryzias melastigma</name>
    <name type="common">Marine medaka</name>
    <dbReference type="NCBI Taxonomy" id="30732"/>
    <lineage>
        <taxon>Eukaryota</taxon>
        <taxon>Metazoa</taxon>
        <taxon>Chordata</taxon>
        <taxon>Craniata</taxon>
        <taxon>Vertebrata</taxon>
        <taxon>Euteleostomi</taxon>
        <taxon>Actinopterygii</taxon>
        <taxon>Neopterygii</taxon>
        <taxon>Teleostei</taxon>
        <taxon>Neoteleostei</taxon>
        <taxon>Acanthomorphata</taxon>
        <taxon>Ovalentaria</taxon>
        <taxon>Atherinomorphae</taxon>
        <taxon>Beloniformes</taxon>
        <taxon>Adrianichthyidae</taxon>
        <taxon>Oryziinae</taxon>
        <taxon>Oryzias</taxon>
    </lineage>
</organism>
<protein>
    <submittedName>
        <fullName evidence="2">Uncharacterized protein</fullName>
    </submittedName>
</protein>
<feature type="compositionally biased region" description="Basic residues" evidence="1">
    <location>
        <begin position="30"/>
        <end position="58"/>
    </location>
</feature>
<dbReference type="AlphaFoldDB" id="A0A834F467"/>
<feature type="compositionally biased region" description="Basic residues" evidence="1">
    <location>
        <begin position="10"/>
        <end position="19"/>
    </location>
</feature>
<feature type="region of interest" description="Disordered" evidence="1">
    <location>
        <begin position="1"/>
        <end position="130"/>
    </location>
</feature>
<accession>A0A834F467</accession>